<evidence type="ECO:0000256" key="6">
    <source>
        <dbReference type="SAM" id="MobiDB-lite"/>
    </source>
</evidence>
<dbReference type="NCBIfam" id="NF008432">
    <property type="entry name" value="PRK11272.1"/>
    <property type="match status" value="1"/>
</dbReference>
<evidence type="ECO:0000256" key="2">
    <source>
        <dbReference type="ARBA" id="ARBA00007362"/>
    </source>
</evidence>
<dbReference type="InterPro" id="IPR050638">
    <property type="entry name" value="AA-Vitamin_Transporters"/>
</dbReference>
<dbReference type="RefSeq" id="WP_136990879.1">
    <property type="nucleotide sequence ID" value="NZ_SZPQ01000020.1"/>
</dbReference>
<evidence type="ECO:0000256" key="1">
    <source>
        <dbReference type="ARBA" id="ARBA00004141"/>
    </source>
</evidence>
<evidence type="ECO:0000313" key="9">
    <source>
        <dbReference type="EMBL" id="TKI05323.1"/>
    </source>
</evidence>
<protein>
    <submittedName>
        <fullName evidence="9">Drug/metabolite exporter YedA</fullName>
    </submittedName>
</protein>
<keyword evidence="5 7" id="KW-0472">Membrane</keyword>
<feature type="domain" description="EamA" evidence="8">
    <location>
        <begin position="152"/>
        <end position="286"/>
    </location>
</feature>
<comment type="subcellular location">
    <subcellularLocation>
        <location evidence="1">Membrane</location>
        <topology evidence="1">Multi-pass membrane protein</topology>
    </subcellularLocation>
</comment>
<feature type="transmembrane region" description="Helical" evidence="7">
    <location>
        <begin position="70"/>
        <end position="88"/>
    </location>
</feature>
<feature type="transmembrane region" description="Helical" evidence="7">
    <location>
        <begin position="182"/>
        <end position="200"/>
    </location>
</feature>
<dbReference type="PANTHER" id="PTHR32322">
    <property type="entry name" value="INNER MEMBRANE TRANSPORTER"/>
    <property type="match status" value="1"/>
</dbReference>
<evidence type="ECO:0000256" key="5">
    <source>
        <dbReference type="ARBA" id="ARBA00023136"/>
    </source>
</evidence>
<comment type="caution">
    <text evidence="9">The sequence shown here is derived from an EMBL/GenBank/DDBJ whole genome shotgun (WGS) entry which is preliminary data.</text>
</comment>
<organism evidence="9 10">
    <name type="scientific">Martelella alba</name>
    <dbReference type="NCBI Taxonomy" id="2590451"/>
    <lineage>
        <taxon>Bacteria</taxon>
        <taxon>Pseudomonadati</taxon>
        <taxon>Pseudomonadota</taxon>
        <taxon>Alphaproteobacteria</taxon>
        <taxon>Hyphomicrobiales</taxon>
        <taxon>Aurantimonadaceae</taxon>
        <taxon>Martelella</taxon>
    </lineage>
</organism>
<feature type="transmembrane region" description="Helical" evidence="7">
    <location>
        <begin position="100"/>
        <end position="121"/>
    </location>
</feature>
<evidence type="ECO:0000256" key="7">
    <source>
        <dbReference type="SAM" id="Phobius"/>
    </source>
</evidence>
<sequence>MPTQNPHRIKLVLALFTLYVIWGSTYFFIRVGVETWPPLMMAGVRFLTAGILLLTFLLLKGESLPAPRQILNAGIIGILLLSVGNGLVTLAEQQQVPSGIAAVIVAAVPLFAVSFGCLFGMRATVLEWLGIAVGLAGIVLLNTGGNLTGHPFGAVLLIIASASWAFGSIWGSRLVLPKGPMAGAMEMLVAGGVLLITSRLSGERLTRAPDLAGILSLGYLVLFGSMIAINAYMFLLKHARPALATSYAYVNPVVAVLLGMAFAGERLAPREWLALGIIILAVIIVMAGKSLTERRRRPLGRGSTDDATSVTGKVAYRDAALPPDTCQPPRTEDLPAGHGRPCR</sequence>
<keyword evidence="3 7" id="KW-0812">Transmembrane</keyword>
<dbReference type="PANTHER" id="PTHR32322:SF2">
    <property type="entry name" value="EAMA DOMAIN-CONTAINING PROTEIN"/>
    <property type="match status" value="1"/>
</dbReference>
<feature type="transmembrane region" description="Helical" evidence="7">
    <location>
        <begin position="247"/>
        <end position="266"/>
    </location>
</feature>
<feature type="region of interest" description="Disordered" evidence="6">
    <location>
        <begin position="296"/>
        <end position="343"/>
    </location>
</feature>
<dbReference type="InterPro" id="IPR037185">
    <property type="entry name" value="EmrE-like"/>
</dbReference>
<evidence type="ECO:0000313" key="10">
    <source>
        <dbReference type="Proteomes" id="UP000305202"/>
    </source>
</evidence>
<feature type="transmembrane region" description="Helical" evidence="7">
    <location>
        <begin position="212"/>
        <end position="235"/>
    </location>
</feature>
<dbReference type="InterPro" id="IPR000620">
    <property type="entry name" value="EamA_dom"/>
</dbReference>
<proteinExistence type="inferred from homology"/>
<evidence type="ECO:0000259" key="8">
    <source>
        <dbReference type="Pfam" id="PF00892"/>
    </source>
</evidence>
<feature type="transmembrane region" description="Helical" evidence="7">
    <location>
        <begin position="39"/>
        <end position="58"/>
    </location>
</feature>
<dbReference type="EMBL" id="SZPQ01000020">
    <property type="protein sequence ID" value="TKI05323.1"/>
    <property type="molecule type" value="Genomic_DNA"/>
</dbReference>
<reference evidence="9 10" key="1">
    <citation type="submission" date="2019-04" db="EMBL/GenBank/DDBJ databases">
        <authorList>
            <person name="Li M."/>
            <person name="Gao C."/>
        </authorList>
    </citation>
    <scope>NUCLEOTIDE SEQUENCE [LARGE SCALE GENOMIC DNA]</scope>
    <source>
        <strain evidence="9 10">BGMRC 2031</strain>
    </source>
</reference>
<feature type="transmembrane region" description="Helical" evidence="7">
    <location>
        <begin position="12"/>
        <end position="33"/>
    </location>
</feature>
<feature type="domain" description="EamA" evidence="8">
    <location>
        <begin position="12"/>
        <end position="142"/>
    </location>
</feature>
<dbReference type="SUPFAM" id="SSF103481">
    <property type="entry name" value="Multidrug resistance efflux transporter EmrE"/>
    <property type="match status" value="2"/>
</dbReference>
<dbReference type="Proteomes" id="UP000305202">
    <property type="component" value="Unassembled WGS sequence"/>
</dbReference>
<keyword evidence="10" id="KW-1185">Reference proteome</keyword>
<keyword evidence="4 7" id="KW-1133">Transmembrane helix</keyword>
<comment type="similarity">
    <text evidence="2">Belongs to the EamA transporter family.</text>
</comment>
<evidence type="ECO:0000256" key="4">
    <source>
        <dbReference type="ARBA" id="ARBA00022989"/>
    </source>
</evidence>
<accession>A0ABY2SJ69</accession>
<gene>
    <name evidence="9" type="primary">yedA</name>
    <name evidence="9" type="ORF">FCN80_14515</name>
</gene>
<feature type="transmembrane region" description="Helical" evidence="7">
    <location>
        <begin position="128"/>
        <end position="145"/>
    </location>
</feature>
<dbReference type="Pfam" id="PF00892">
    <property type="entry name" value="EamA"/>
    <property type="match status" value="2"/>
</dbReference>
<feature type="transmembrane region" description="Helical" evidence="7">
    <location>
        <begin position="272"/>
        <end position="291"/>
    </location>
</feature>
<name>A0ABY2SJ69_9HYPH</name>
<evidence type="ECO:0000256" key="3">
    <source>
        <dbReference type="ARBA" id="ARBA00022692"/>
    </source>
</evidence>
<feature type="transmembrane region" description="Helical" evidence="7">
    <location>
        <begin position="151"/>
        <end position="170"/>
    </location>
</feature>